<gene>
    <name evidence="2" type="ORF">H4281_39590</name>
</gene>
<comment type="caution">
    <text evidence="2">The sequence shown here is derived from an EMBL/GenBank/DDBJ whole genome shotgun (WGS) entry which is preliminary data.</text>
</comment>
<evidence type="ECO:0000313" key="3">
    <source>
        <dbReference type="Proteomes" id="UP000526734"/>
    </source>
</evidence>
<dbReference type="Proteomes" id="UP000526734">
    <property type="component" value="Unassembled WGS sequence"/>
</dbReference>
<evidence type="ECO:0000256" key="1">
    <source>
        <dbReference type="SAM" id="MobiDB-lite"/>
    </source>
</evidence>
<keyword evidence="3" id="KW-1185">Reference proteome</keyword>
<organism evidence="2 3">
    <name type="scientific">Amycolatopsis dendrobii</name>
    <dbReference type="NCBI Taxonomy" id="2760662"/>
    <lineage>
        <taxon>Bacteria</taxon>
        <taxon>Bacillati</taxon>
        <taxon>Actinomycetota</taxon>
        <taxon>Actinomycetes</taxon>
        <taxon>Pseudonocardiales</taxon>
        <taxon>Pseudonocardiaceae</taxon>
        <taxon>Amycolatopsis</taxon>
    </lineage>
</organism>
<accession>A0A7W3ZF61</accession>
<proteinExistence type="predicted"/>
<dbReference type="EMBL" id="JACGZW010000018">
    <property type="protein sequence ID" value="MBB1159281.1"/>
    <property type="molecule type" value="Genomic_DNA"/>
</dbReference>
<dbReference type="AlphaFoldDB" id="A0A7W3ZF61"/>
<sequence>MRHNGARRLLPTALLPPFASASRVASFPREIDAAFDGFDEAATVSRDLPKPRASEAVPRVASEAADAGDADDSALAVRSRRHAGRIRVSDSFSGRIRRTGARVAAISS</sequence>
<protein>
    <submittedName>
        <fullName evidence="2">Uncharacterized protein</fullName>
    </submittedName>
</protein>
<name>A0A7W3ZF61_9PSEU</name>
<evidence type="ECO:0000313" key="2">
    <source>
        <dbReference type="EMBL" id="MBB1159281.1"/>
    </source>
</evidence>
<feature type="region of interest" description="Disordered" evidence="1">
    <location>
        <begin position="49"/>
        <end position="76"/>
    </location>
</feature>
<dbReference type="RefSeq" id="WP_182895967.1">
    <property type="nucleotide sequence ID" value="NZ_JACGZW010000018.1"/>
</dbReference>
<reference evidence="2 3" key="1">
    <citation type="submission" date="2020-08" db="EMBL/GenBank/DDBJ databases">
        <title>Amycolatopsis sp. nov. DR6-1 isolated from Dendrobium heterocarpum.</title>
        <authorList>
            <person name="Tedsree N."/>
            <person name="Kuncharoen N."/>
            <person name="Likhitwitayawuid K."/>
            <person name="Tanasupawat S."/>
        </authorList>
    </citation>
    <scope>NUCLEOTIDE SEQUENCE [LARGE SCALE GENOMIC DNA]</scope>
    <source>
        <strain evidence="2 3">DR6-1</strain>
    </source>
</reference>